<reference evidence="6" key="1">
    <citation type="journal article" date="2020" name="Stud. Mycol.">
        <title>101 Dothideomycetes genomes: a test case for predicting lifestyles and emergence of pathogens.</title>
        <authorList>
            <person name="Haridas S."/>
            <person name="Albert R."/>
            <person name="Binder M."/>
            <person name="Bloem J."/>
            <person name="Labutti K."/>
            <person name="Salamov A."/>
            <person name="Andreopoulos B."/>
            <person name="Baker S."/>
            <person name="Barry K."/>
            <person name="Bills G."/>
            <person name="Bluhm B."/>
            <person name="Cannon C."/>
            <person name="Castanera R."/>
            <person name="Culley D."/>
            <person name="Daum C."/>
            <person name="Ezra D."/>
            <person name="Gonzalez J."/>
            <person name="Henrissat B."/>
            <person name="Kuo A."/>
            <person name="Liang C."/>
            <person name="Lipzen A."/>
            <person name="Lutzoni F."/>
            <person name="Magnuson J."/>
            <person name="Mondo S."/>
            <person name="Nolan M."/>
            <person name="Ohm R."/>
            <person name="Pangilinan J."/>
            <person name="Park H.-J."/>
            <person name="Ramirez L."/>
            <person name="Alfaro M."/>
            <person name="Sun H."/>
            <person name="Tritt A."/>
            <person name="Yoshinaga Y."/>
            <person name="Zwiers L.-H."/>
            <person name="Turgeon B."/>
            <person name="Goodwin S."/>
            <person name="Spatafora J."/>
            <person name="Crous P."/>
            <person name="Grigoriev I."/>
        </authorList>
    </citation>
    <scope>NUCLEOTIDE SEQUENCE</scope>
    <source>
        <strain evidence="6">CBS 379.55</strain>
    </source>
</reference>
<name>A0A6A6JNF2_WESOR</name>
<keyword evidence="1" id="KW-0479">Metal-binding</keyword>
<dbReference type="InterPro" id="IPR013083">
    <property type="entry name" value="Znf_RING/FYVE/PHD"/>
</dbReference>
<dbReference type="Proteomes" id="UP000800097">
    <property type="component" value="Unassembled WGS sequence"/>
</dbReference>
<accession>A0A6A6JNF2</accession>
<dbReference type="OrthoDB" id="3946702at2759"/>
<evidence type="ECO:0000256" key="2">
    <source>
        <dbReference type="ARBA" id="ARBA00022771"/>
    </source>
</evidence>
<evidence type="ECO:0000259" key="5">
    <source>
        <dbReference type="PROSITE" id="PS50089"/>
    </source>
</evidence>
<dbReference type="SUPFAM" id="SSF57850">
    <property type="entry name" value="RING/U-box"/>
    <property type="match status" value="1"/>
</dbReference>
<dbReference type="GO" id="GO:0008270">
    <property type="term" value="F:zinc ion binding"/>
    <property type="evidence" value="ECO:0007669"/>
    <property type="project" value="UniProtKB-KW"/>
</dbReference>
<dbReference type="InterPro" id="IPR001841">
    <property type="entry name" value="Znf_RING"/>
</dbReference>
<feature type="domain" description="RING-type" evidence="5">
    <location>
        <begin position="243"/>
        <end position="292"/>
    </location>
</feature>
<sequence length="390" mass="45007">MPERDRETEMELKAALKVAINAVQEMHGRLGLDGLYLQSASEIGQEAAQEYKDRAEEVFRIQELSDRTKPFMRIGRRSSTFEQIREFHRFACYRLQCPEAYFSMADVTQDAVWSLSDVGIGDAVDMQDFEDMRTYMGARIAWIERQRRLGRECYPEHGRYSYLLTRPACIRDALGEDKKWIVDYAAVLPLELELLLSLTYHLKNLFAIASHHFGRMPLKEDLDMKKVTTPWTREALDSGHHECEICRFKFGTEFSDEECVEPAIKAACGHVLGEMCTRNWVKGGNRNCPICTRPLLDLERALPAKKAPLYRKIRLLEIRNAELDPRVDNFFLAKPQVCNGVELQRLLEAQNSIIADFGNAEDEKSKMLPMIYDEADSPDGMIPLWEPDWE</sequence>
<evidence type="ECO:0000313" key="7">
    <source>
        <dbReference type="Proteomes" id="UP000800097"/>
    </source>
</evidence>
<evidence type="ECO:0000256" key="1">
    <source>
        <dbReference type="ARBA" id="ARBA00022723"/>
    </source>
</evidence>
<dbReference type="InterPro" id="IPR018957">
    <property type="entry name" value="Znf_C3HC4_RING-type"/>
</dbReference>
<protein>
    <recommendedName>
        <fullName evidence="5">RING-type domain-containing protein</fullName>
    </recommendedName>
</protein>
<evidence type="ECO:0000313" key="6">
    <source>
        <dbReference type="EMBL" id="KAF2278047.1"/>
    </source>
</evidence>
<dbReference type="EMBL" id="ML986489">
    <property type="protein sequence ID" value="KAF2278047.1"/>
    <property type="molecule type" value="Genomic_DNA"/>
</dbReference>
<dbReference type="Gene3D" id="3.30.40.10">
    <property type="entry name" value="Zinc/RING finger domain, C3HC4 (zinc finger)"/>
    <property type="match status" value="1"/>
</dbReference>
<keyword evidence="7" id="KW-1185">Reference proteome</keyword>
<keyword evidence="3" id="KW-0862">Zinc</keyword>
<keyword evidence="2 4" id="KW-0863">Zinc-finger</keyword>
<evidence type="ECO:0000256" key="3">
    <source>
        <dbReference type="ARBA" id="ARBA00022833"/>
    </source>
</evidence>
<gene>
    <name evidence="6" type="ORF">EI97DRAFT_282082</name>
</gene>
<dbReference type="RefSeq" id="XP_033655586.1">
    <property type="nucleotide sequence ID" value="XM_033794372.1"/>
</dbReference>
<dbReference type="GeneID" id="54547547"/>
<organism evidence="6 7">
    <name type="scientific">Westerdykella ornata</name>
    <dbReference type="NCBI Taxonomy" id="318751"/>
    <lineage>
        <taxon>Eukaryota</taxon>
        <taxon>Fungi</taxon>
        <taxon>Dikarya</taxon>
        <taxon>Ascomycota</taxon>
        <taxon>Pezizomycotina</taxon>
        <taxon>Dothideomycetes</taxon>
        <taxon>Pleosporomycetidae</taxon>
        <taxon>Pleosporales</taxon>
        <taxon>Sporormiaceae</taxon>
        <taxon>Westerdykella</taxon>
    </lineage>
</organism>
<dbReference type="PROSITE" id="PS50089">
    <property type="entry name" value="ZF_RING_2"/>
    <property type="match status" value="1"/>
</dbReference>
<evidence type="ECO:0000256" key="4">
    <source>
        <dbReference type="PROSITE-ProRule" id="PRU00175"/>
    </source>
</evidence>
<proteinExistence type="predicted"/>
<dbReference type="AlphaFoldDB" id="A0A6A6JNF2"/>
<dbReference type="Pfam" id="PF00097">
    <property type="entry name" value="zf-C3HC4"/>
    <property type="match status" value="1"/>
</dbReference>